<evidence type="ECO:0000313" key="2">
    <source>
        <dbReference type="EMBL" id="RMX82063.1"/>
    </source>
</evidence>
<evidence type="ECO:0000313" key="4">
    <source>
        <dbReference type="Proteomes" id="UP000281245"/>
    </source>
</evidence>
<dbReference type="Proteomes" id="UP000281245">
    <property type="component" value="Unassembled WGS sequence"/>
</dbReference>
<gene>
    <name evidence="3" type="ORF">D0868_06276</name>
    <name evidence="2" type="ORF">D0869_06338</name>
</gene>
<feature type="signal peptide" evidence="1">
    <location>
        <begin position="1"/>
        <end position="19"/>
    </location>
</feature>
<comment type="caution">
    <text evidence="2">The sequence shown here is derived from an EMBL/GenBank/DDBJ whole genome shotgun (WGS) entry which is preliminary data.</text>
</comment>
<protein>
    <submittedName>
        <fullName evidence="2">Uncharacterized protein</fullName>
    </submittedName>
</protein>
<evidence type="ECO:0000313" key="5">
    <source>
        <dbReference type="Proteomes" id="UP000282582"/>
    </source>
</evidence>
<accession>A0A3M6WTX3</accession>
<dbReference type="Proteomes" id="UP000282582">
    <property type="component" value="Unassembled WGS sequence"/>
</dbReference>
<keyword evidence="1" id="KW-0732">Signal</keyword>
<name>A0A3M6WTX3_HORWE</name>
<proteinExistence type="predicted"/>
<dbReference type="AlphaFoldDB" id="A0A3M6WTX3"/>
<sequence length="385" mass="42462">MKYSTAFLGILSLSHQTVAVVDKWTPEGFDWSKIPSHEGVLFQNVSATTPPTRDLVIYAAERHNMTELEVQPVEHLAIAAAIGWVVANPVSFTVGAAGAAGAIRGCVGAFQDTTFDSAFFCGLGLAATIGGFGFAKSADKAIGGIAGKYWGRNRWLNSGLEQIELDVFSKRHAWKRELDDGLQSRSLSEDEHHNQMVHNYLTHLMIRDAGYSDVEFLGYEDDKHQLSKRSTEMHPLVPRFRFTHHAFGPLVMATKDTNSTHHITLHPEESNPKFAKRDAQFREERLSDHLMEGRFDKSASESDSATLSATAEGSFGMVENGIKCFANEQGMTQWPSKGTIDMQMYDNANRVTFGYGSIGIFDDHGTDGQFHDLQPQPPLTGGMSC</sequence>
<dbReference type="VEuPathDB" id="FungiDB:BTJ68_12703"/>
<dbReference type="EMBL" id="QWIJ01000463">
    <property type="protein sequence ID" value="RMX82063.1"/>
    <property type="molecule type" value="Genomic_DNA"/>
</dbReference>
<evidence type="ECO:0000256" key="1">
    <source>
        <dbReference type="SAM" id="SignalP"/>
    </source>
</evidence>
<reference evidence="4 5" key="1">
    <citation type="journal article" date="2018" name="BMC Genomics">
        <title>Genomic evidence for intraspecific hybridization in a clonal and extremely halotolerant yeast.</title>
        <authorList>
            <person name="Gostincar C."/>
            <person name="Stajich J.E."/>
            <person name="Zupancic J."/>
            <person name="Zalar P."/>
            <person name="Gunde-Cimerman N."/>
        </authorList>
    </citation>
    <scope>NUCLEOTIDE SEQUENCE [LARGE SCALE GENOMIC DNA]</scope>
    <source>
        <strain evidence="3 5">EXF-6654</strain>
        <strain evidence="2 4">EXF-6656</strain>
    </source>
</reference>
<evidence type="ECO:0000313" key="3">
    <source>
        <dbReference type="EMBL" id="RMY05677.1"/>
    </source>
</evidence>
<feature type="chain" id="PRO_5036085893" evidence="1">
    <location>
        <begin position="20"/>
        <end position="385"/>
    </location>
</feature>
<organism evidence="2 4">
    <name type="scientific">Hortaea werneckii</name>
    <name type="common">Black yeast</name>
    <name type="synonym">Cladosporium werneckii</name>
    <dbReference type="NCBI Taxonomy" id="91943"/>
    <lineage>
        <taxon>Eukaryota</taxon>
        <taxon>Fungi</taxon>
        <taxon>Dikarya</taxon>
        <taxon>Ascomycota</taxon>
        <taxon>Pezizomycotina</taxon>
        <taxon>Dothideomycetes</taxon>
        <taxon>Dothideomycetidae</taxon>
        <taxon>Mycosphaerellales</taxon>
        <taxon>Teratosphaeriaceae</taxon>
        <taxon>Hortaea</taxon>
    </lineage>
</organism>
<dbReference type="OrthoDB" id="2820380at2759"/>
<dbReference type="EMBL" id="QWIK01000467">
    <property type="protein sequence ID" value="RMY05677.1"/>
    <property type="molecule type" value="Genomic_DNA"/>
</dbReference>